<evidence type="ECO:0000256" key="4">
    <source>
        <dbReference type="ARBA" id="ARBA00022692"/>
    </source>
</evidence>
<comment type="similarity">
    <text evidence="2">Belongs to the UPF0718 family.</text>
</comment>
<dbReference type="EMBL" id="FQXM01000032">
    <property type="protein sequence ID" value="SHI00816.1"/>
    <property type="molecule type" value="Genomic_DNA"/>
</dbReference>
<feature type="transmembrane region" description="Helical" evidence="7">
    <location>
        <begin position="6"/>
        <end position="24"/>
    </location>
</feature>
<dbReference type="OrthoDB" id="9798408at2"/>
<feature type="transmembrane region" description="Helical" evidence="7">
    <location>
        <begin position="135"/>
        <end position="154"/>
    </location>
</feature>
<dbReference type="STRING" id="1121316.SAMN02745207_03770"/>
<evidence type="ECO:0000256" key="3">
    <source>
        <dbReference type="ARBA" id="ARBA00022475"/>
    </source>
</evidence>
<gene>
    <name evidence="8" type="ORF">SAMN02745207_03770</name>
</gene>
<dbReference type="Pfam" id="PF03773">
    <property type="entry name" value="ArsP_1"/>
    <property type="match status" value="1"/>
</dbReference>
<comment type="subcellular location">
    <subcellularLocation>
        <location evidence="1">Cell membrane</location>
        <topology evidence="1">Multi-pass membrane protein</topology>
    </subcellularLocation>
</comment>
<dbReference type="InterPro" id="IPR005524">
    <property type="entry name" value="DUF318"/>
</dbReference>
<accession>A0A1M5XM43</accession>
<evidence type="ECO:0000256" key="7">
    <source>
        <dbReference type="SAM" id="Phobius"/>
    </source>
</evidence>
<name>A0A1M5XM43_9CLOT</name>
<organism evidence="8 9">
    <name type="scientific">Clostridium grantii DSM 8605</name>
    <dbReference type="NCBI Taxonomy" id="1121316"/>
    <lineage>
        <taxon>Bacteria</taxon>
        <taxon>Bacillati</taxon>
        <taxon>Bacillota</taxon>
        <taxon>Clostridia</taxon>
        <taxon>Eubacteriales</taxon>
        <taxon>Clostridiaceae</taxon>
        <taxon>Clostridium</taxon>
    </lineage>
</organism>
<keyword evidence="5 7" id="KW-1133">Transmembrane helix</keyword>
<reference evidence="8 9" key="1">
    <citation type="submission" date="2016-11" db="EMBL/GenBank/DDBJ databases">
        <authorList>
            <person name="Jaros S."/>
            <person name="Januszkiewicz K."/>
            <person name="Wedrychowicz H."/>
        </authorList>
    </citation>
    <scope>NUCLEOTIDE SEQUENCE [LARGE SCALE GENOMIC DNA]</scope>
    <source>
        <strain evidence="8 9">DSM 8605</strain>
    </source>
</reference>
<feature type="transmembrane region" description="Helical" evidence="7">
    <location>
        <begin position="109"/>
        <end position="129"/>
    </location>
</feature>
<dbReference type="AlphaFoldDB" id="A0A1M5XM43"/>
<evidence type="ECO:0000256" key="1">
    <source>
        <dbReference type="ARBA" id="ARBA00004651"/>
    </source>
</evidence>
<dbReference type="GO" id="GO:0005886">
    <property type="term" value="C:plasma membrane"/>
    <property type="evidence" value="ECO:0007669"/>
    <property type="project" value="UniProtKB-SubCell"/>
</dbReference>
<protein>
    <submittedName>
        <fullName evidence="8">Predicted permease</fullName>
    </submittedName>
</protein>
<dbReference type="Proteomes" id="UP000184447">
    <property type="component" value="Unassembled WGS sequence"/>
</dbReference>
<keyword evidence="4 7" id="KW-0812">Transmembrane</keyword>
<feature type="transmembrane region" description="Helical" evidence="7">
    <location>
        <begin position="72"/>
        <end position="97"/>
    </location>
</feature>
<evidence type="ECO:0000313" key="8">
    <source>
        <dbReference type="EMBL" id="SHI00816.1"/>
    </source>
</evidence>
<evidence type="ECO:0000256" key="2">
    <source>
        <dbReference type="ARBA" id="ARBA00006386"/>
    </source>
</evidence>
<sequence>MKKHKSLIIALLLVVGLFIYNKSLGFNAIQSSTSQFVSMLKIVPPIFVLIGLMDVWIPRETMIKLMGEKSGLLGIAIAFFFGTFAAGPLIAAFPVAVIMIKKGARYSNVLLFLMTWASAKMPIIFFQITTLGLKFTLVMNITLLTIYVFGTILIEKLLSNTEKAEIVKTAKGMA</sequence>
<proteinExistence type="inferred from homology"/>
<keyword evidence="9" id="KW-1185">Reference proteome</keyword>
<dbReference type="RefSeq" id="WP_073340604.1">
    <property type="nucleotide sequence ID" value="NZ_FQXM01000032.1"/>
</dbReference>
<evidence type="ECO:0000256" key="6">
    <source>
        <dbReference type="ARBA" id="ARBA00023136"/>
    </source>
</evidence>
<evidence type="ECO:0000313" key="9">
    <source>
        <dbReference type="Proteomes" id="UP000184447"/>
    </source>
</evidence>
<keyword evidence="3" id="KW-1003">Cell membrane</keyword>
<evidence type="ECO:0000256" key="5">
    <source>
        <dbReference type="ARBA" id="ARBA00022989"/>
    </source>
</evidence>
<keyword evidence="6 7" id="KW-0472">Membrane</keyword>